<keyword evidence="6 9" id="KW-0319">Glycerol metabolism</keyword>
<feature type="binding site" evidence="9">
    <location>
        <position position="134"/>
    </location>
    <ligand>
        <name>glycerol</name>
        <dbReference type="ChEBI" id="CHEBI:17754"/>
    </ligand>
</feature>
<reference evidence="14" key="1">
    <citation type="submission" date="2011-02" db="EMBL/GenBank/DDBJ databases">
        <title>The complete genome of Planctomyces brasiliensis DSM 5305.</title>
        <authorList>
            <person name="Lucas S."/>
            <person name="Copeland A."/>
            <person name="Lapidus A."/>
            <person name="Bruce D."/>
            <person name="Goodwin L."/>
            <person name="Pitluck S."/>
            <person name="Kyrpides N."/>
            <person name="Mavromatis K."/>
            <person name="Pagani I."/>
            <person name="Ivanova N."/>
            <person name="Ovchinnikova G."/>
            <person name="Lu M."/>
            <person name="Detter J.C."/>
            <person name="Han C."/>
            <person name="Land M."/>
            <person name="Hauser L."/>
            <person name="Markowitz V."/>
            <person name="Cheng J.-F."/>
            <person name="Hugenholtz P."/>
            <person name="Woyke T."/>
            <person name="Wu D."/>
            <person name="Tindall B."/>
            <person name="Pomrenke H.G."/>
            <person name="Brambilla E."/>
            <person name="Klenk H.-P."/>
            <person name="Eisen J.A."/>
        </authorList>
    </citation>
    <scope>NUCLEOTIDE SEQUENCE [LARGE SCALE GENOMIC DNA]</scope>
    <source>
        <strain evidence="14">ATCC 49424 / DSM 5305 / JCM 21570 / NBRC 103401 / IFAM 1448</strain>
    </source>
</reference>
<evidence type="ECO:0000256" key="9">
    <source>
        <dbReference type="HAMAP-Rule" id="MF_00186"/>
    </source>
</evidence>
<comment type="catalytic activity">
    <reaction evidence="8 9">
        <text>glycerol + ATP = sn-glycerol 3-phosphate + ADP + H(+)</text>
        <dbReference type="Rhea" id="RHEA:21644"/>
        <dbReference type="ChEBI" id="CHEBI:15378"/>
        <dbReference type="ChEBI" id="CHEBI:17754"/>
        <dbReference type="ChEBI" id="CHEBI:30616"/>
        <dbReference type="ChEBI" id="CHEBI:57597"/>
        <dbReference type="ChEBI" id="CHEBI:456216"/>
        <dbReference type="EC" id="2.7.1.30"/>
    </reaction>
</comment>
<dbReference type="InterPro" id="IPR018484">
    <property type="entry name" value="FGGY_N"/>
</dbReference>
<dbReference type="eggNOG" id="COG0554">
    <property type="taxonomic scope" value="Bacteria"/>
</dbReference>
<dbReference type="KEGG" id="pbs:Plabr_1635"/>
<evidence type="ECO:0000259" key="12">
    <source>
        <dbReference type="Pfam" id="PF02782"/>
    </source>
</evidence>
<dbReference type="InterPro" id="IPR018485">
    <property type="entry name" value="FGGY_C"/>
</dbReference>
<dbReference type="PANTHER" id="PTHR10196">
    <property type="entry name" value="SUGAR KINASE"/>
    <property type="match status" value="1"/>
</dbReference>
<feature type="binding site" evidence="9">
    <location>
        <position position="82"/>
    </location>
    <ligand>
        <name>sn-glycerol 3-phosphate</name>
        <dbReference type="ChEBI" id="CHEBI:57597"/>
    </ligand>
</feature>
<dbReference type="NCBIfam" id="NF000756">
    <property type="entry name" value="PRK00047.1"/>
    <property type="match status" value="1"/>
</dbReference>
<dbReference type="HOGENOM" id="CLU_009281_2_3_0"/>
<dbReference type="PIRSF" id="PIRSF000538">
    <property type="entry name" value="GlpK"/>
    <property type="match status" value="1"/>
</dbReference>
<sequence>MADYVLALDQGTTSSRAILFDREGRAVGKEQREFPQIYPQPGHVEHNPEELWGSQLQVIRDLLRRARVAPERIASLGITNQRETVVLWERETGRPVRNAIVWQSRISTEICERLERDGVEPLLREKTGLLIDPYFSATKLTWAFEQDSELKRRAERGEILFGTVDSYLIWKLTGGRVHATDISNASRTLLFDIHQQQWSPELLDLFGVPEAILPKVVDSSGLIGETDPQWFGKPIPIAGVAGDQQAATFGQICFEPGMAKNTYGTGCFMLMNIGHEPRLSSNGLLTTVGWRMNGETTYCLEGAIFIAGAAIQWLRDGLEMLAHAGDSEQLAASVNSSDGVYFVPAFVGLGAPYWDPHARGLMVGLTRGTTKAHVARAALESIAYQTRDVLDAMRLDSQIELSSLRVDGGATANNLLMQFQADILNTAVHRPVIQETTALGAAYLAGLGVGFWETRDEIARKWTLDQEFSPDMDEQKRSSLYHDWQRAVERSRHWLEE</sequence>
<dbReference type="EC" id="2.7.1.30" evidence="9"/>
<feature type="binding site" evidence="9">
    <location>
        <position position="312"/>
    </location>
    <ligand>
        <name>ATP</name>
        <dbReference type="ChEBI" id="CHEBI:30616"/>
    </ligand>
</feature>
<feature type="binding site" evidence="9">
    <location>
        <position position="83"/>
    </location>
    <ligand>
        <name>glycerol</name>
        <dbReference type="ChEBI" id="CHEBI:17754"/>
    </ligand>
</feature>
<feature type="domain" description="Carbohydrate kinase FGGY C-terminal" evidence="12">
    <location>
        <begin position="260"/>
        <end position="447"/>
    </location>
</feature>
<comment type="similarity">
    <text evidence="2 9 10">Belongs to the FGGY kinase family.</text>
</comment>
<dbReference type="FunFam" id="3.30.420.40:FF:000008">
    <property type="entry name" value="Glycerol kinase"/>
    <property type="match status" value="1"/>
</dbReference>
<comment type="pathway">
    <text evidence="1 9">Polyol metabolism; glycerol degradation via glycerol kinase pathway; sn-glycerol 3-phosphate from glycerol: step 1/1.</text>
</comment>
<dbReference type="UniPathway" id="UPA00618">
    <property type="reaction ID" value="UER00672"/>
</dbReference>
<keyword evidence="3 9" id="KW-0808">Transferase</keyword>
<feature type="binding site" evidence="9">
    <location>
        <position position="243"/>
    </location>
    <ligand>
        <name>glycerol</name>
        <dbReference type="ChEBI" id="CHEBI:17754"/>
    </ligand>
</feature>
<dbReference type="InterPro" id="IPR005999">
    <property type="entry name" value="Glycerol_kin"/>
</dbReference>
<feature type="binding site" evidence="9">
    <location>
        <position position="134"/>
    </location>
    <ligand>
        <name>sn-glycerol 3-phosphate</name>
        <dbReference type="ChEBI" id="CHEBI:57597"/>
    </ligand>
</feature>
<feature type="binding site" evidence="9">
    <location>
        <position position="409"/>
    </location>
    <ligand>
        <name>ADP</name>
        <dbReference type="ChEBI" id="CHEBI:456216"/>
    </ligand>
</feature>
<dbReference type="HAMAP" id="MF_00186">
    <property type="entry name" value="Glycerol_kin"/>
    <property type="match status" value="1"/>
</dbReference>
<dbReference type="PANTHER" id="PTHR10196:SF69">
    <property type="entry name" value="GLYCEROL KINASE"/>
    <property type="match status" value="1"/>
</dbReference>
<dbReference type="PROSITE" id="PS00445">
    <property type="entry name" value="FGGY_KINASES_2"/>
    <property type="match status" value="1"/>
</dbReference>
<evidence type="ECO:0000256" key="10">
    <source>
        <dbReference type="RuleBase" id="RU003733"/>
    </source>
</evidence>
<keyword evidence="14" id="KW-1185">Reference proteome</keyword>
<gene>
    <name evidence="9" type="primary">glpK</name>
    <name evidence="13" type="ordered locus">Plabr_1635</name>
</gene>
<comment type="activity regulation">
    <text evidence="9">Inhibited by fructose 1,6-bisphosphate (FBP).</text>
</comment>
<dbReference type="FunFam" id="3.30.420.40:FF:000007">
    <property type="entry name" value="Glycerol kinase"/>
    <property type="match status" value="1"/>
</dbReference>
<dbReference type="AlphaFoldDB" id="F0SSH5"/>
<dbReference type="RefSeq" id="WP_013627973.1">
    <property type="nucleotide sequence ID" value="NC_015174.1"/>
</dbReference>
<dbReference type="OrthoDB" id="9805576at2"/>
<feature type="binding site" evidence="9">
    <location>
        <position position="243"/>
    </location>
    <ligand>
        <name>sn-glycerol 3-phosphate</name>
        <dbReference type="ChEBI" id="CHEBI:57597"/>
    </ligand>
</feature>
<feature type="binding site" evidence="9">
    <location>
        <position position="12"/>
    </location>
    <ligand>
        <name>ATP</name>
        <dbReference type="ChEBI" id="CHEBI:30616"/>
    </ligand>
</feature>
<proteinExistence type="inferred from homology"/>
<feature type="binding site" evidence="9">
    <location>
        <position position="308"/>
    </location>
    <ligand>
        <name>ATP</name>
        <dbReference type="ChEBI" id="CHEBI:30616"/>
    </ligand>
</feature>
<feature type="binding site" evidence="9">
    <location>
        <position position="265"/>
    </location>
    <ligand>
        <name>ADP</name>
        <dbReference type="ChEBI" id="CHEBI:456216"/>
    </ligand>
</feature>
<feature type="domain" description="Carbohydrate kinase FGGY N-terminal" evidence="11">
    <location>
        <begin position="4"/>
        <end position="250"/>
    </location>
</feature>
<comment type="function">
    <text evidence="9">Key enzyme in the regulation of glycerol uptake and metabolism. Catalyzes the phosphorylation of glycerol to yield sn-glycerol 3-phosphate.</text>
</comment>
<dbReference type="Pfam" id="PF00370">
    <property type="entry name" value="FGGY_N"/>
    <property type="match status" value="1"/>
</dbReference>
<evidence type="ECO:0000256" key="1">
    <source>
        <dbReference type="ARBA" id="ARBA00005190"/>
    </source>
</evidence>
<dbReference type="GO" id="GO:0005829">
    <property type="term" value="C:cytosol"/>
    <property type="evidence" value="ECO:0007669"/>
    <property type="project" value="UniProtKB-ARBA"/>
</dbReference>
<feature type="binding site" evidence="9">
    <location>
        <position position="12"/>
    </location>
    <ligand>
        <name>sn-glycerol 3-phosphate</name>
        <dbReference type="ChEBI" id="CHEBI:57597"/>
    </ligand>
</feature>
<dbReference type="EMBL" id="CP002546">
    <property type="protein sequence ID" value="ADY59246.1"/>
    <property type="molecule type" value="Genomic_DNA"/>
</dbReference>
<accession>F0SSH5</accession>
<dbReference type="GO" id="GO:0006072">
    <property type="term" value="P:glycerol-3-phosphate metabolic process"/>
    <property type="evidence" value="ECO:0007669"/>
    <property type="project" value="InterPro"/>
</dbReference>
<keyword evidence="5 9" id="KW-0418">Kinase</keyword>
<dbReference type="SUPFAM" id="SSF53067">
    <property type="entry name" value="Actin-like ATPase domain"/>
    <property type="match status" value="2"/>
</dbReference>
<name>F0SSH5_RUBBR</name>
<dbReference type="InterPro" id="IPR043129">
    <property type="entry name" value="ATPase_NBD"/>
</dbReference>
<dbReference type="GO" id="GO:0004370">
    <property type="term" value="F:glycerol kinase activity"/>
    <property type="evidence" value="ECO:0007669"/>
    <property type="project" value="UniProtKB-UniRule"/>
</dbReference>
<keyword evidence="4 9" id="KW-0547">Nucleotide-binding</keyword>
<feature type="binding site" evidence="9">
    <location>
        <position position="14"/>
    </location>
    <ligand>
        <name>ATP</name>
        <dbReference type="ChEBI" id="CHEBI:30616"/>
    </ligand>
</feature>
<evidence type="ECO:0000256" key="2">
    <source>
        <dbReference type="ARBA" id="ARBA00009156"/>
    </source>
</evidence>
<dbReference type="Gene3D" id="3.30.420.40">
    <property type="match status" value="2"/>
</dbReference>
<feature type="binding site" evidence="9">
    <location>
        <position position="308"/>
    </location>
    <ligand>
        <name>ADP</name>
        <dbReference type="ChEBI" id="CHEBI:456216"/>
    </ligand>
</feature>
<evidence type="ECO:0000256" key="8">
    <source>
        <dbReference type="ARBA" id="ARBA00052101"/>
    </source>
</evidence>
<evidence type="ECO:0000259" key="11">
    <source>
        <dbReference type="Pfam" id="PF00370"/>
    </source>
</evidence>
<dbReference type="InterPro" id="IPR000577">
    <property type="entry name" value="Carb_kinase_FGGY"/>
</dbReference>
<evidence type="ECO:0000256" key="5">
    <source>
        <dbReference type="ARBA" id="ARBA00022777"/>
    </source>
</evidence>
<feature type="binding site" evidence="9">
    <location>
        <position position="16"/>
    </location>
    <ligand>
        <name>ADP</name>
        <dbReference type="ChEBI" id="CHEBI:456216"/>
    </ligand>
</feature>
<dbReference type="CDD" id="cd07786">
    <property type="entry name" value="FGGY_EcGK_like"/>
    <property type="match status" value="1"/>
</dbReference>
<protein>
    <recommendedName>
        <fullName evidence="9">Glycerol kinase</fullName>
        <ecNumber evidence="9">2.7.1.30</ecNumber>
    </recommendedName>
    <alternativeName>
        <fullName evidence="9">ATP:glycerol 3-phosphotransferase</fullName>
    </alternativeName>
    <alternativeName>
        <fullName evidence="9">Glycerokinase</fullName>
        <shortName evidence="9">GK</shortName>
    </alternativeName>
</protein>
<dbReference type="STRING" id="756272.Plabr_1635"/>
<dbReference type="GO" id="GO:0005524">
    <property type="term" value="F:ATP binding"/>
    <property type="evidence" value="ECO:0007669"/>
    <property type="project" value="UniProtKB-UniRule"/>
</dbReference>
<dbReference type="Pfam" id="PF02782">
    <property type="entry name" value="FGGY_C"/>
    <property type="match status" value="1"/>
</dbReference>
<dbReference type="GO" id="GO:0019563">
    <property type="term" value="P:glycerol catabolic process"/>
    <property type="evidence" value="ECO:0007669"/>
    <property type="project" value="UniProtKB-UniRule"/>
</dbReference>
<dbReference type="InterPro" id="IPR018483">
    <property type="entry name" value="Carb_kinase_FGGY_CS"/>
</dbReference>
<evidence type="ECO:0000256" key="6">
    <source>
        <dbReference type="ARBA" id="ARBA00022798"/>
    </source>
</evidence>
<evidence type="ECO:0000256" key="3">
    <source>
        <dbReference type="ARBA" id="ARBA00022679"/>
    </source>
</evidence>
<dbReference type="NCBIfam" id="TIGR01311">
    <property type="entry name" value="glycerol_kin"/>
    <property type="match status" value="1"/>
</dbReference>
<evidence type="ECO:0000256" key="4">
    <source>
        <dbReference type="ARBA" id="ARBA00022741"/>
    </source>
</evidence>
<evidence type="ECO:0000313" key="13">
    <source>
        <dbReference type="EMBL" id="ADY59246.1"/>
    </source>
</evidence>
<evidence type="ECO:0000256" key="7">
    <source>
        <dbReference type="ARBA" id="ARBA00022840"/>
    </source>
</evidence>
<feature type="binding site" evidence="9">
    <location>
        <position position="413"/>
    </location>
    <ligand>
        <name>ADP</name>
        <dbReference type="ChEBI" id="CHEBI:456216"/>
    </ligand>
</feature>
<feature type="binding site" evidence="9">
    <location>
        <position position="409"/>
    </location>
    <ligand>
        <name>ATP</name>
        <dbReference type="ChEBI" id="CHEBI:30616"/>
    </ligand>
</feature>
<evidence type="ECO:0000313" key="14">
    <source>
        <dbReference type="Proteomes" id="UP000006860"/>
    </source>
</evidence>
<feature type="binding site" evidence="9">
    <location>
        <position position="12"/>
    </location>
    <ligand>
        <name>ADP</name>
        <dbReference type="ChEBI" id="CHEBI:456216"/>
    </ligand>
</feature>
<feature type="binding site" evidence="9">
    <location>
        <position position="83"/>
    </location>
    <ligand>
        <name>sn-glycerol 3-phosphate</name>
        <dbReference type="ChEBI" id="CHEBI:57597"/>
    </ligand>
</feature>
<keyword evidence="7 9" id="KW-0067">ATP-binding</keyword>
<feature type="binding site" evidence="9">
    <location>
        <position position="13"/>
    </location>
    <ligand>
        <name>ATP</name>
        <dbReference type="ChEBI" id="CHEBI:30616"/>
    </ligand>
</feature>
<feature type="binding site" evidence="9">
    <location>
        <position position="244"/>
    </location>
    <ligand>
        <name>glycerol</name>
        <dbReference type="ChEBI" id="CHEBI:17754"/>
    </ligand>
</feature>
<organism evidence="13 14">
    <name type="scientific">Rubinisphaera brasiliensis (strain ATCC 49424 / DSM 5305 / JCM 21570 / IAM 15109 / NBRC 103401 / IFAM 1448)</name>
    <name type="common">Planctomyces brasiliensis</name>
    <dbReference type="NCBI Taxonomy" id="756272"/>
    <lineage>
        <taxon>Bacteria</taxon>
        <taxon>Pseudomonadati</taxon>
        <taxon>Planctomycetota</taxon>
        <taxon>Planctomycetia</taxon>
        <taxon>Planctomycetales</taxon>
        <taxon>Planctomycetaceae</taxon>
        <taxon>Rubinisphaera</taxon>
    </lineage>
</organism>
<dbReference type="Proteomes" id="UP000006860">
    <property type="component" value="Chromosome"/>
</dbReference>
<feature type="binding site" evidence="9">
    <location>
        <position position="82"/>
    </location>
    <ligand>
        <name>glycerol</name>
        <dbReference type="ChEBI" id="CHEBI:17754"/>
    </ligand>
</feature>
<feature type="binding site" evidence="9">
    <location>
        <position position="265"/>
    </location>
    <ligand>
        <name>ATP</name>
        <dbReference type="ChEBI" id="CHEBI:30616"/>
    </ligand>
</feature>